<evidence type="ECO:0000256" key="1">
    <source>
        <dbReference type="SAM" id="MobiDB-lite"/>
    </source>
</evidence>
<proteinExistence type="predicted"/>
<evidence type="ECO:0008006" key="4">
    <source>
        <dbReference type="Google" id="ProtNLM"/>
    </source>
</evidence>
<accession>A0A164PGW3</accession>
<dbReference type="Proteomes" id="UP000076722">
    <property type="component" value="Unassembled WGS sequence"/>
</dbReference>
<gene>
    <name evidence="2" type="ORF">SISNIDRAFT_552488</name>
</gene>
<organism evidence="2 3">
    <name type="scientific">Sistotremastrum niveocremeum HHB9708</name>
    <dbReference type="NCBI Taxonomy" id="1314777"/>
    <lineage>
        <taxon>Eukaryota</taxon>
        <taxon>Fungi</taxon>
        <taxon>Dikarya</taxon>
        <taxon>Basidiomycota</taxon>
        <taxon>Agaricomycotina</taxon>
        <taxon>Agaricomycetes</taxon>
        <taxon>Sistotremastrales</taxon>
        <taxon>Sistotremastraceae</taxon>
        <taxon>Sertulicium</taxon>
        <taxon>Sertulicium niveocremeum</taxon>
    </lineage>
</organism>
<evidence type="ECO:0000313" key="3">
    <source>
        <dbReference type="Proteomes" id="UP000076722"/>
    </source>
</evidence>
<keyword evidence="3" id="KW-1185">Reference proteome</keyword>
<feature type="region of interest" description="Disordered" evidence="1">
    <location>
        <begin position="1"/>
        <end position="27"/>
    </location>
</feature>
<reference evidence="2 3" key="1">
    <citation type="journal article" date="2016" name="Mol. Biol. Evol.">
        <title>Comparative Genomics of Early-Diverging Mushroom-Forming Fungi Provides Insights into the Origins of Lignocellulose Decay Capabilities.</title>
        <authorList>
            <person name="Nagy L.G."/>
            <person name="Riley R."/>
            <person name="Tritt A."/>
            <person name="Adam C."/>
            <person name="Daum C."/>
            <person name="Floudas D."/>
            <person name="Sun H."/>
            <person name="Yadav J.S."/>
            <person name="Pangilinan J."/>
            <person name="Larsson K.H."/>
            <person name="Matsuura K."/>
            <person name="Barry K."/>
            <person name="Labutti K."/>
            <person name="Kuo R."/>
            <person name="Ohm R.A."/>
            <person name="Bhattacharya S.S."/>
            <person name="Shirouzu T."/>
            <person name="Yoshinaga Y."/>
            <person name="Martin F.M."/>
            <person name="Grigoriev I.V."/>
            <person name="Hibbett D.S."/>
        </authorList>
    </citation>
    <scope>NUCLEOTIDE SEQUENCE [LARGE SCALE GENOMIC DNA]</scope>
    <source>
        <strain evidence="2 3">HHB9708</strain>
    </source>
</reference>
<dbReference type="EMBL" id="KV419434">
    <property type="protein sequence ID" value="KZS88715.1"/>
    <property type="molecule type" value="Genomic_DNA"/>
</dbReference>
<dbReference type="Gene3D" id="3.80.10.10">
    <property type="entry name" value="Ribonuclease Inhibitor"/>
    <property type="match status" value="1"/>
</dbReference>
<protein>
    <recommendedName>
        <fullName evidence="4">F-box domain-containing protein</fullName>
    </recommendedName>
</protein>
<sequence>MAPRSKNPVKSQSKKRRSGGRLEDAPTSLGKDFMRSMPYHIFEFIMFDCLVGPYHEPARDSRAEEPIFKSPYALQGVRTARAVCKSWNNFIINDHRYWTVICLHTRGSFHIAKRALERAGDEGIHISLSPIQMADRKRVLQNYSSRWNSFEQGFMFIEKYLSRCISLSLSIAVDLPFSSTLPRYLSSESPLLQTLIIKAPLSELVDYQTMKDARYPFDHTSFQLFAMLFNDCETPVLSELFIRDALLSNSWDGFNGLSFSELEILSVRYSESFAGEYLGRVGPNTLFATMNTISRASKLRILEFDVVDSETHYDLTHLIHHPSLESITLSIPSLWMSSAISRTTNFTSVTELHIRGKINDLSGDTNINSILEWLANFSQLLTLDITLEQGWNRIHTGVLKRCTFPRLQKARLVGHQFILLNIIASFAFPKLKTLSLDLIEPVISEHSQPTQAPEAPIFNEILRSCDPFPSLNQLTITSYDHEDGLFDLSLMLRLVPEIEHLTVPSTWTGLPLLSNLEKGPSASDILCPKLTLLELQSTKGADGKAESSSRSLRNLVRIRRAWADEGIKLVPRYAQ</sequence>
<evidence type="ECO:0000313" key="2">
    <source>
        <dbReference type="EMBL" id="KZS88715.1"/>
    </source>
</evidence>
<name>A0A164PGW3_9AGAM</name>
<dbReference type="InterPro" id="IPR032675">
    <property type="entry name" value="LRR_dom_sf"/>
</dbReference>
<dbReference type="AlphaFoldDB" id="A0A164PGW3"/>